<dbReference type="EMBL" id="KV442022">
    <property type="protein sequence ID" value="OAQ33026.1"/>
    <property type="molecule type" value="Genomic_DNA"/>
</dbReference>
<evidence type="ECO:0000259" key="2">
    <source>
        <dbReference type="PROSITE" id="PS50404"/>
    </source>
</evidence>
<dbReference type="InterPro" id="IPR004045">
    <property type="entry name" value="Glutathione_S-Trfase_N"/>
</dbReference>
<dbReference type="PANTHER" id="PTHR44051:SF8">
    <property type="entry name" value="GLUTATHIONE S-TRANSFERASE GSTA"/>
    <property type="match status" value="1"/>
</dbReference>
<dbReference type="Gene3D" id="1.20.1050.10">
    <property type="match status" value="1"/>
</dbReference>
<dbReference type="InterPro" id="IPR036282">
    <property type="entry name" value="Glutathione-S-Trfase_C_sf"/>
</dbReference>
<keyword evidence="4" id="KW-1185">Reference proteome</keyword>
<evidence type="ECO:0000313" key="3">
    <source>
        <dbReference type="EMBL" id="OAQ33026.1"/>
    </source>
</evidence>
<dbReference type="Proteomes" id="UP000078512">
    <property type="component" value="Unassembled WGS sequence"/>
</dbReference>
<evidence type="ECO:0000256" key="1">
    <source>
        <dbReference type="ARBA" id="ARBA00007409"/>
    </source>
</evidence>
<dbReference type="SUPFAM" id="SSF52833">
    <property type="entry name" value="Thioredoxin-like"/>
    <property type="match status" value="1"/>
</dbReference>
<organism evidence="3 4">
    <name type="scientific">Linnemannia elongata AG-77</name>
    <dbReference type="NCBI Taxonomy" id="1314771"/>
    <lineage>
        <taxon>Eukaryota</taxon>
        <taxon>Fungi</taxon>
        <taxon>Fungi incertae sedis</taxon>
        <taxon>Mucoromycota</taxon>
        <taxon>Mortierellomycotina</taxon>
        <taxon>Mortierellomycetes</taxon>
        <taxon>Mortierellales</taxon>
        <taxon>Mortierellaceae</taxon>
        <taxon>Linnemannia</taxon>
    </lineage>
</organism>
<accession>A0A197K8K2</accession>
<name>A0A197K8K2_9FUNG</name>
<gene>
    <name evidence="3" type="ORF">K457DRAFT_134667</name>
</gene>
<dbReference type="PANTHER" id="PTHR44051">
    <property type="entry name" value="GLUTATHIONE S-TRANSFERASE-RELATED"/>
    <property type="match status" value="1"/>
</dbReference>
<reference evidence="3 4" key="1">
    <citation type="submission" date="2016-05" db="EMBL/GenBank/DDBJ databases">
        <title>Genome sequencing reveals origins of a unique bacterial endosymbiosis in the earliest lineages of terrestrial Fungi.</title>
        <authorList>
            <consortium name="DOE Joint Genome Institute"/>
            <person name="Uehling J."/>
            <person name="Gryganskyi A."/>
            <person name="Hameed K."/>
            <person name="Tschaplinski T."/>
            <person name="Misztal P."/>
            <person name="Wu S."/>
            <person name="Desiro A."/>
            <person name="Vande Pol N."/>
            <person name="Du Z.-Y."/>
            <person name="Zienkiewicz A."/>
            <person name="Zienkiewicz K."/>
            <person name="Morin E."/>
            <person name="Tisserant E."/>
            <person name="Splivallo R."/>
            <person name="Hainaut M."/>
            <person name="Henrissat B."/>
            <person name="Ohm R."/>
            <person name="Kuo A."/>
            <person name="Yan J."/>
            <person name="Lipzen A."/>
            <person name="Nolan M."/>
            <person name="Labutti K."/>
            <person name="Barry K."/>
            <person name="Goldstein A."/>
            <person name="Labbe J."/>
            <person name="Schadt C."/>
            <person name="Tuskan G."/>
            <person name="Grigoriev I."/>
            <person name="Martin F."/>
            <person name="Vilgalys R."/>
            <person name="Bonito G."/>
        </authorList>
    </citation>
    <scope>NUCLEOTIDE SEQUENCE [LARGE SCALE GENOMIC DNA]</scope>
    <source>
        <strain evidence="3 4">AG-77</strain>
    </source>
</reference>
<dbReference type="PROSITE" id="PS50404">
    <property type="entry name" value="GST_NTER"/>
    <property type="match status" value="1"/>
</dbReference>
<evidence type="ECO:0000313" key="4">
    <source>
        <dbReference type="Proteomes" id="UP000078512"/>
    </source>
</evidence>
<dbReference type="Pfam" id="PF13409">
    <property type="entry name" value="GST_N_2"/>
    <property type="match status" value="1"/>
</dbReference>
<dbReference type="Gene3D" id="3.40.30.10">
    <property type="entry name" value="Glutaredoxin"/>
    <property type="match status" value="1"/>
</dbReference>
<feature type="domain" description="GST N-terminal" evidence="2">
    <location>
        <begin position="6"/>
        <end position="99"/>
    </location>
</feature>
<comment type="similarity">
    <text evidence="1">Belongs to the GST superfamily.</text>
</comment>
<dbReference type="SUPFAM" id="SSF47616">
    <property type="entry name" value="GST C-terminal domain-like"/>
    <property type="match status" value="1"/>
</dbReference>
<dbReference type="InterPro" id="IPR036249">
    <property type="entry name" value="Thioredoxin-like_sf"/>
</dbReference>
<dbReference type="AlphaFoldDB" id="A0A197K8K2"/>
<sequence>MVNSVPTLYILNRNYSTWSLRAWLVMRYFKLNFNLELLILGTPEIPDMGIPAADALMSRAGPTSKVPALHVEKPSGGHHIVFETLAIVEYLAEDYPEIWPTDRYDRALARSLAAEMATSFFGIRKYNMNIRGRYAFDPELYTADTIKQLARISSIWEDLRSKQVGKEGDKGYLFGRFTAIDAMYTPVVFRLKTYSLRDKIQGQQAQAYIQRLLDTEEVKEWVELSKKEKEVIPADEMPGYEGKQLTNVE</sequence>
<dbReference type="OrthoDB" id="249703at2759"/>
<protein>
    <recommendedName>
        <fullName evidence="2">GST N-terminal domain-containing protein</fullName>
    </recommendedName>
</protein>
<proteinExistence type="inferred from homology"/>
<dbReference type="STRING" id="1314771.A0A197K8K2"/>